<keyword evidence="3" id="KW-1185">Reference proteome</keyword>
<dbReference type="InterPro" id="IPR039315">
    <property type="entry name" value="CheW"/>
</dbReference>
<dbReference type="Gene3D" id="2.40.50.180">
    <property type="entry name" value="CheA-289, Domain 4"/>
    <property type="match status" value="1"/>
</dbReference>
<dbReference type="InterPro" id="IPR002545">
    <property type="entry name" value="CheW-lke_dom"/>
</dbReference>
<dbReference type="GO" id="GO:0006935">
    <property type="term" value="P:chemotaxis"/>
    <property type="evidence" value="ECO:0007669"/>
    <property type="project" value="InterPro"/>
</dbReference>
<evidence type="ECO:0000313" key="3">
    <source>
        <dbReference type="Proteomes" id="UP000199520"/>
    </source>
</evidence>
<dbReference type="RefSeq" id="WP_090940427.1">
    <property type="nucleotide sequence ID" value="NZ_FOTS01000037.1"/>
</dbReference>
<dbReference type="OrthoDB" id="9794382at2"/>
<dbReference type="InterPro" id="IPR036061">
    <property type="entry name" value="CheW-like_dom_sf"/>
</dbReference>
<evidence type="ECO:0000259" key="1">
    <source>
        <dbReference type="PROSITE" id="PS50851"/>
    </source>
</evidence>
<dbReference type="PROSITE" id="PS50851">
    <property type="entry name" value="CHEW"/>
    <property type="match status" value="1"/>
</dbReference>
<dbReference type="Pfam" id="PF01584">
    <property type="entry name" value="CheW"/>
    <property type="match status" value="1"/>
</dbReference>
<evidence type="ECO:0000313" key="2">
    <source>
        <dbReference type="EMBL" id="SFM06642.1"/>
    </source>
</evidence>
<dbReference type="PANTHER" id="PTHR22617:SF23">
    <property type="entry name" value="CHEMOTAXIS PROTEIN CHEW"/>
    <property type="match status" value="1"/>
</dbReference>
<feature type="domain" description="CheW-like" evidence="1">
    <location>
        <begin position="2"/>
        <end position="142"/>
    </location>
</feature>
<dbReference type="GO" id="GO:0007165">
    <property type="term" value="P:signal transduction"/>
    <property type="evidence" value="ECO:0007669"/>
    <property type="project" value="InterPro"/>
</dbReference>
<dbReference type="SMART" id="SM00260">
    <property type="entry name" value="CheW"/>
    <property type="match status" value="1"/>
</dbReference>
<gene>
    <name evidence="2" type="ORF">SAMN04490355_103745</name>
</gene>
<organism evidence="2 3">
    <name type="scientific">Pelosinus propionicus DSM 13327</name>
    <dbReference type="NCBI Taxonomy" id="1123291"/>
    <lineage>
        <taxon>Bacteria</taxon>
        <taxon>Bacillati</taxon>
        <taxon>Bacillota</taxon>
        <taxon>Negativicutes</taxon>
        <taxon>Selenomonadales</taxon>
        <taxon>Sporomusaceae</taxon>
        <taxon>Pelosinus</taxon>
    </lineage>
</organism>
<dbReference type="GO" id="GO:0005829">
    <property type="term" value="C:cytosol"/>
    <property type="evidence" value="ECO:0007669"/>
    <property type="project" value="TreeGrafter"/>
</dbReference>
<proteinExistence type="predicted"/>
<dbReference type="SUPFAM" id="SSF50341">
    <property type="entry name" value="CheW-like"/>
    <property type="match status" value="1"/>
</dbReference>
<dbReference type="Gene3D" id="2.30.30.40">
    <property type="entry name" value="SH3 Domains"/>
    <property type="match status" value="1"/>
</dbReference>
<dbReference type="Proteomes" id="UP000199520">
    <property type="component" value="Unassembled WGS sequence"/>
</dbReference>
<dbReference type="PANTHER" id="PTHR22617">
    <property type="entry name" value="CHEMOTAXIS SENSOR HISTIDINE KINASE-RELATED"/>
    <property type="match status" value="1"/>
</dbReference>
<dbReference type="EMBL" id="FOTS01000037">
    <property type="protein sequence ID" value="SFM06642.1"/>
    <property type="molecule type" value="Genomic_DNA"/>
</dbReference>
<dbReference type="STRING" id="1123291.SAMN04490355_103745"/>
<reference evidence="3" key="1">
    <citation type="submission" date="2016-10" db="EMBL/GenBank/DDBJ databases">
        <authorList>
            <person name="Varghese N."/>
            <person name="Submissions S."/>
        </authorList>
    </citation>
    <scope>NUCLEOTIDE SEQUENCE [LARGE SCALE GENOMIC DNA]</scope>
    <source>
        <strain evidence="3">DSM 13327</strain>
    </source>
</reference>
<accession>A0A1I4MTK9</accession>
<protein>
    <submittedName>
        <fullName evidence="2">Purine-binding chemotaxis protein CheW</fullName>
    </submittedName>
</protein>
<sequence length="142" mass="15681">MTGKIMTFFLGGSLCGIDIAFAKEINRNVKYTSVPGGASHVVGLLNLRGQVVTLFDLTQILHLTQTQADKESKCIILKGLFQGDHVGFFIDKLAEVIDITPDMCELPPANIKNLQGRFISEIVKCNEKIILMLDVNKIFDTI</sequence>
<name>A0A1I4MTK9_9FIRM</name>
<dbReference type="AlphaFoldDB" id="A0A1I4MTK9"/>